<dbReference type="Proteomes" id="UP000291116">
    <property type="component" value="Unassembled WGS sequence"/>
</dbReference>
<name>A0A448ZHL3_9STRA</name>
<sequence>MCGNLVSFKTPSTTTSSSLSPVLPPPAEAFLDTESAALVNLGASACTISTSSYIVARSLFGLADDGDVCPSFFTRAFFETLETSAV</sequence>
<feature type="region of interest" description="Disordered" evidence="1">
    <location>
        <begin position="1"/>
        <end position="21"/>
    </location>
</feature>
<reference evidence="2 3" key="1">
    <citation type="submission" date="2019-01" db="EMBL/GenBank/DDBJ databases">
        <authorList>
            <person name="Ferrante I. M."/>
        </authorList>
    </citation>
    <scope>NUCLEOTIDE SEQUENCE [LARGE SCALE GENOMIC DNA]</scope>
    <source>
        <strain evidence="2 3">B856</strain>
    </source>
</reference>
<protein>
    <submittedName>
        <fullName evidence="2">Uncharacterized protein</fullName>
    </submittedName>
</protein>
<feature type="compositionally biased region" description="Low complexity" evidence="1">
    <location>
        <begin position="10"/>
        <end position="21"/>
    </location>
</feature>
<evidence type="ECO:0000256" key="1">
    <source>
        <dbReference type="SAM" id="MobiDB-lite"/>
    </source>
</evidence>
<accession>A0A448ZHL3</accession>
<keyword evidence="3" id="KW-1185">Reference proteome</keyword>
<evidence type="ECO:0000313" key="2">
    <source>
        <dbReference type="EMBL" id="VEU41524.1"/>
    </source>
</evidence>
<dbReference type="AlphaFoldDB" id="A0A448ZHL3"/>
<gene>
    <name evidence="2" type="ORF">PSNMU_V1.4_AUG-EV-PASAV3_0084450</name>
</gene>
<proteinExistence type="predicted"/>
<dbReference type="EMBL" id="CAACVS010000358">
    <property type="protein sequence ID" value="VEU41524.1"/>
    <property type="molecule type" value="Genomic_DNA"/>
</dbReference>
<organism evidence="2 3">
    <name type="scientific">Pseudo-nitzschia multistriata</name>
    <dbReference type="NCBI Taxonomy" id="183589"/>
    <lineage>
        <taxon>Eukaryota</taxon>
        <taxon>Sar</taxon>
        <taxon>Stramenopiles</taxon>
        <taxon>Ochrophyta</taxon>
        <taxon>Bacillariophyta</taxon>
        <taxon>Bacillariophyceae</taxon>
        <taxon>Bacillariophycidae</taxon>
        <taxon>Bacillariales</taxon>
        <taxon>Bacillariaceae</taxon>
        <taxon>Pseudo-nitzschia</taxon>
    </lineage>
</organism>
<evidence type="ECO:0000313" key="3">
    <source>
        <dbReference type="Proteomes" id="UP000291116"/>
    </source>
</evidence>